<dbReference type="PANTHER" id="PTHR23359">
    <property type="entry name" value="NUCLEOTIDE KINASE"/>
    <property type="match status" value="1"/>
</dbReference>
<evidence type="ECO:0000256" key="6">
    <source>
        <dbReference type="HAMAP-Rule" id="MF_00235"/>
    </source>
</evidence>
<dbReference type="NCBIfam" id="NF011100">
    <property type="entry name" value="PRK14527.1"/>
    <property type="match status" value="1"/>
</dbReference>
<evidence type="ECO:0000256" key="5">
    <source>
        <dbReference type="ARBA" id="ARBA00022840"/>
    </source>
</evidence>
<feature type="region of interest" description="NMP" evidence="6">
    <location>
        <begin position="31"/>
        <end position="60"/>
    </location>
</feature>
<dbReference type="GO" id="GO:0004017">
    <property type="term" value="F:AMP kinase activity"/>
    <property type="evidence" value="ECO:0007669"/>
    <property type="project" value="UniProtKB-UniRule"/>
</dbReference>
<dbReference type="NCBIfam" id="TIGR01351">
    <property type="entry name" value="adk"/>
    <property type="match status" value="1"/>
</dbReference>
<dbReference type="AlphaFoldDB" id="A0A2M8QD70"/>
<comment type="caution">
    <text evidence="6">Lacks conserved residue(s) required for the propagation of feature annotation.</text>
</comment>
<dbReference type="GO" id="GO:0044209">
    <property type="term" value="P:AMP salvage"/>
    <property type="evidence" value="ECO:0007669"/>
    <property type="project" value="UniProtKB-UniRule"/>
</dbReference>
<dbReference type="EMBL" id="PGTN01000036">
    <property type="protein sequence ID" value="PJF47749.1"/>
    <property type="molecule type" value="Genomic_DNA"/>
</dbReference>
<evidence type="ECO:0000313" key="10">
    <source>
        <dbReference type="EMBL" id="PJF47749.1"/>
    </source>
</evidence>
<protein>
    <recommendedName>
        <fullName evidence="6 8">Adenylate kinase</fullName>
        <shortName evidence="6">AK</shortName>
        <ecNumber evidence="6 8">2.7.4.3</ecNumber>
    </recommendedName>
    <alternativeName>
        <fullName evidence="6">ATP-AMP transphosphorylase</fullName>
    </alternativeName>
    <alternativeName>
        <fullName evidence="6">ATP:AMP phosphotransferase</fullName>
    </alternativeName>
    <alternativeName>
        <fullName evidence="6">Adenylate monophosphate kinase</fullName>
    </alternativeName>
</protein>
<dbReference type="Proteomes" id="UP000230790">
    <property type="component" value="Unassembled WGS sequence"/>
</dbReference>
<evidence type="ECO:0000256" key="1">
    <source>
        <dbReference type="ARBA" id="ARBA00022679"/>
    </source>
</evidence>
<dbReference type="PROSITE" id="PS00113">
    <property type="entry name" value="ADENYLATE_KINASE"/>
    <property type="match status" value="1"/>
</dbReference>
<proteinExistence type="inferred from homology"/>
<comment type="pathway">
    <text evidence="6">Purine metabolism; AMP biosynthesis via salvage pathway; AMP from ADP: step 1/1.</text>
</comment>
<evidence type="ECO:0000256" key="8">
    <source>
        <dbReference type="RuleBase" id="RU003331"/>
    </source>
</evidence>
<feature type="binding site" evidence="6">
    <location>
        <begin position="86"/>
        <end position="89"/>
    </location>
    <ligand>
        <name>AMP</name>
        <dbReference type="ChEBI" id="CHEBI:456215"/>
    </ligand>
</feature>
<comment type="domain">
    <text evidence="6">Consists of three domains, a large central CORE domain and two small peripheral domains, NMPbind and LID, which undergo movements during catalysis. The LID domain closes over the site of phosphoryl transfer upon ATP binding. Assembling and dissambling the active center during each catalytic cycle provides an effective means to prevent ATP hydrolysis.</text>
</comment>
<evidence type="ECO:0000256" key="7">
    <source>
        <dbReference type="RuleBase" id="RU003330"/>
    </source>
</evidence>
<name>A0A2M8QD70_9CHLR</name>
<gene>
    <name evidence="6" type="primary">adk</name>
    <name evidence="10" type="ORF">CUN48_07015</name>
</gene>
<accession>A0A2M8QD70</accession>
<keyword evidence="1 6" id="KW-0808">Transferase</keyword>
<dbReference type="FunFam" id="3.40.50.300:FF:000106">
    <property type="entry name" value="Adenylate kinase mitochondrial"/>
    <property type="match status" value="1"/>
</dbReference>
<keyword evidence="2 6" id="KW-0545">Nucleotide biosynthesis</keyword>
<feature type="binding site" evidence="6">
    <location>
        <position position="172"/>
    </location>
    <ligand>
        <name>AMP</name>
        <dbReference type="ChEBI" id="CHEBI:456215"/>
    </ligand>
</feature>
<keyword evidence="4 6" id="KW-0418">Kinase</keyword>
<dbReference type="GO" id="GO:0005524">
    <property type="term" value="F:ATP binding"/>
    <property type="evidence" value="ECO:0007669"/>
    <property type="project" value="UniProtKB-UniRule"/>
</dbReference>
<dbReference type="SUPFAM" id="SSF52540">
    <property type="entry name" value="P-loop containing nucleoside triphosphate hydrolases"/>
    <property type="match status" value="1"/>
</dbReference>
<dbReference type="HAMAP" id="MF_00235">
    <property type="entry name" value="Adenylate_kinase_Adk"/>
    <property type="match status" value="1"/>
</dbReference>
<dbReference type="Pfam" id="PF05191">
    <property type="entry name" value="ADK_lid"/>
    <property type="match status" value="1"/>
</dbReference>
<feature type="region of interest" description="LID" evidence="6">
    <location>
        <begin position="127"/>
        <end position="164"/>
    </location>
</feature>
<evidence type="ECO:0000259" key="9">
    <source>
        <dbReference type="Pfam" id="PF05191"/>
    </source>
</evidence>
<feature type="binding site" evidence="6">
    <location>
        <begin position="137"/>
        <end position="138"/>
    </location>
    <ligand>
        <name>ATP</name>
        <dbReference type="ChEBI" id="CHEBI:30616"/>
    </ligand>
</feature>
<feature type="domain" description="Adenylate kinase active site lid" evidence="9">
    <location>
        <begin position="128"/>
        <end position="163"/>
    </location>
</feature>
<dbReference type="CDD" id="cd01428">
    <property type="entry name" value="ADK"/>
    <property type="match status" value="1"/>
</dbReference>
<organism evidence="10 11">
    <name type="scientific">Candidatus Thermofonsia Clade 3 bacterium</name>
    <dbReference type="NCBI Taxonomy" id="2364212"/>
    <lineage>
        <taxon>Bacteria</taxon>
        <taxon>Bacillati</taxon>
        <taxon>Chloroflexota</taxon>
        <taxon>Candidatus Thermofontia</taxon>
        <taxon>Candidatus Thermofonsia Clade 3</taxon>
    </lineage>
</organism>
<keyword evidence="3 6" id="KW-0547">Nucleotide-binding</keyword>
<dbReference type="InterPro" id="IPR027417">
    <property type="entry name" value="P-loop_NTPase"/>
</dbReference>
<comment type="catalytic activity">
    <reaction evidence="6 8">
        <text>AMP + ATP = 2 ADP</text>
        <dbReference type="Rhea" id="RHEA:12973"/>
        <dbReference type="ChEBI" id="CHEBI:30616"/>
        <dbReference type="ChEBI" id="CHEBI:456215"/>
        <dbReference type="ChEBI" id="CHEBI:456216"/>
        <dbReference type="EC" id="2.7.4.3"/>
    </reaction>
</comment>
<comment type="function">
    <text evidence="6">Catalyzes the reversible transfer of the terminal phosphate group between ATP and AMP. Plays an important role in cellular energy homeostasis and in adenine nucleotide metabolism.</text>
</comment>
<keyword evidence="5 6" id="KW-0067">ATP-binding</keyword>
<feature type="binding site" evidence="6">
    <location>
        <begin position="58"/>
        <end position="60"/>
    </location>
    <ligand>
        <name>AMP</name>
        <dbReference type="ChEBI" id="CHEBI:456215"/>
    </ligand>
</feature>
<feature type="binding site" evidence="6">
    <location>
        <position position="128"/>
    </location>
    <ligand>
        <name>ATP</name>
        <dbReference type="ChEBI" id="CHEBI:30616"/>
    </ligand>
</feature>
<sequence length="220" mass="25149">MYGIVLLGAPGAGKGTQAVLLSKDLRIPHISSGDLFRENIKNQTELGKQAQQYLDRGDLVPDEITIGMVRERLSRPDTARGFILDGFPRTIPQADALAQLLRELGKCITIVPYIRVRERMLMERLSHRWTCRDCGAVFSYESVPPREGCKKDVCTGELYQRSDDNPETQARRIRIYQEQTAPLIDYYRNLGLLREVNGEHTIPYVHHLLRQLIMTSHECD</sequence>
<evidence type="ECO:0000256" key="4">
    <source>
        <dbReference type="ARBA" id="ARBA00022777"/>
    </source>
</evidence>
<comment type="subunit">
    <text evidence="6 8">Monomer.</text>
</comment>
<feature type="binding site" evidence="6">
    <location>
        <position position="37"/>
    </location>
    <ligand>
        <name>AMP</name>
        <dbReference type="ChEBI" id="CHEBI:456215"/>
    </ligand>
</feature>
<feature type="binding site" evidence="6">
    <location>
        <position position="32"/>
    </location>
    <ligand>
        <name>AMP</name>
        <dbReference type="ChEBI" id="CHEBI:456215"/>
    </ligand>
</feature>
<evidence type="ECO:0000256" key="3">
    <source>
        <dbReference type="ARBA" id="ARBA00022741"/>
    </source>
</evidence>
<reference evidence="10 11" key="1">
    <citation type="submission" date="2017-11" db="EMBL/GenBank/DDBJ databases">
        <title>Evolution of Phototrophy in the Chloroflexi Phylum Driven by Horizontal Gene Transfer.</title>
        <authorList>
            <person name="Ward L.M."/>
            <person name="Hemp J."/>
            <person name="Shih P.M."/>
            <person name="Mcglynn S.E."/>
            <person name="Fischer W."/>
        </authorList>
    </citation>
    <scope>NUCLEOTIDE SEQUENCE [LARGE SCALE GENOMIC DNA]</scope>
    <source>
        <strain evidence="10">JP3_7</strain>
    </source>
</reference>
<evidence type="ECO:0000256" key="2">
    <source>
        <dbReference type="ARBA" id="ARBA00022727"/>
    </source>
</evidence>
<dbReference type="UniPathway" id="UPA00588">
    <property type="reaction ID" value="UER00649"/>
</dbReference>
<comment type="caution">
    <text evidence="10">The sequence shown here is derived from an EMBL/GenBank/DDBJ whole genome shotgun (WGS) entry which is preliminary data.</text>
</comment>
<feature type="binding site" evidence="6">
    <location>
        <position position="200"/>
    </location>
    <ligand>
        <name>ATP</name>
        <dbReference type="ChEBI" id="CHEBI:30616"/>
    </ligand>
</feature>
<feature type="binding site" evidence="6">
    <location>
        <position position="93"/>
    </location>
    <ligand>
        <name>AMP</name>
        <dbReference type="ChEBI" id="CHEBI:456215"/>
    </ligand>
</feature>
<dbReference type="Gene3D" id="3.40.50.300">
    <property type="entry name" value="P-loop containing nucleotide triphosphate hydrolases"/>
    <property type="match status" value="1"/>
</dbReference>
<feature type="binding site" evidence="6">
    <location>
        <position position="161"/>
    </location>
    <ligand>
        <name>AMP</name>
        <dbReference type="ChEBI" id="CHEBI:456215"/>
    </ligand>
</feature>
<keyword evidence="6" id="KW-0963">Cytoplasm</keyword>
<dbReference type="InterPro" id="IPR000850">
    <property type="entry name" value="Adenylat/UMP-CMP_kin"/>
</dbReference>
<dbReference type="InterPro" id="IPR007862">
    <property type="entry name" value="Adenylate_kinase_lid-dom"/>
</dbReference>
<dbReference type="NCBIfam" id="NF001381">
    <property type="entry name" value="PRK00279.1-3"/>
    <property type="match status" value="1"/>
</dbReference>
<dbReference type="EC" id="2.7.4.3" evidence="6 8"/>
<comment type="subcellular location">
    <subcellularLocation>
        <location evidence="6 8">Cytoplasm</location>
    </subcellularLocation>
</comment>
<dbReference type="Pfam" id="PF00406">
    <property type="entry name" value="ADK"/>
    <property type="match status" value="1"/>
</dbReference>
<dbReference type="PRINTS" id="PR00094">
    <property type="entry name" value="ADENYLTKNASE"/>
</dbReference>
<feature type="binding site" evidence="6">
    <location>
        <begin position="11"/>
        <end position="16"/>
    </location>
    <ligand>
        <name>ATP</name>
        <dbReference type="ChEBI" id="CHEBI:30616"/>
    </ligand>
</feature>
<evidence type="ECO:0000313" key="11">
    <source>
        <dbReference type="Proteomes" id="UP000230790"/>
    </source>
</evidence>
<dbReference type="InterPro" id="IPR006259">
    <property type="entry name" value="Adenyl_kin_sub"/>
</dbReference>
<comment type="similarity">
    <text evidence="6 7">Belongs to the adenylate kinase family.</text>
</comment>
<dbReference type="NCBIfam" id="NF001380">
    <property type="entry name" value="PRK00279.1-2"/>
    <property type="match status" value="1"/>
</dbReference>
<dbReference type="GO" id="GO:0005737">
    <property type="term" value="C:cytoplasm"/>
    <property type="evidence" value="ECO:0007669"/>
    <property type="project" value="UniProtKB-SubCell"/>
</dbReference>
<dbReference type="InterPro" id="IPR033690">
    <property type="entry name" value="Adenylat_kinase_CS"/>
</dbReference>